<reference evidence="1 2" key="1">
    <citation type="journal article" date="2015" name="Genome Announc.">
        <title>Expanding the biotechnology potential of lactobacilli through comparative genomics of 213 strains and associated genera.</title>
        <authorList>
            <person name="Sun Z."/>
            <person name="Harris H.M."/>
            <person name="McCann A."/>
            <person name="Guo C."/>
            <person name="Argimon S."/>
            <person name="Zhang W."/>
            <person name="Yang X."/>
            <person name="Jeffery I.B."/>
            <person name="Cooney J.C."/>
            <person name="Kagawa T.F."/>
            <person name="Liu W."/>
            <person name="Song Y."/>
            <person name="Salvetti E."/>
            <person name="Wrobel A."/>
            <person name="Rasinkangas P."/>
            <person name="Parkhill J."/>
            <person name="Rea M.C."/>
            <person name="O'Sullivan O."/>
            <person name="Ritari J."/>
            <person name="Douillard F.P."/>
            <person name="Paul Ross R."/>
            <person name="Yang R."/>
            <person name="Briner A.E."/>
            <person name="Felis G.E."/>
            <person name="de Vos W.M."/>
            <person name="Barrangou R."/>
            <person name="Klaenhammer T.R."/>
            <person name="Caufield P.W."/>
            <person name="Cui Y."/>
            <person name="Zhang H."/>
            <person name="O'Toole P.W."/>
        </authorList>
    </citation>
    <scope>NUCLEOTIDE SEQUENCE [LARGE SCALE GENOMIC DNA]</scope>
    <source>
        <strain evidence="1 2">DSM 16761</strain>
    </source>
</reference>
<name>A0A0R1VLM1_9LACO</name>
<sequence>MGLFGTPEERAAKKAAKLKAKQAKKQAKLDAWMSSHGLSGLNKNNLKQVARIRDQLWGTSFFGTFANDEKDQLFNLLQAQQGIIEQNWLLIKQLDQLQDQNDKLIQLVQKLADENNEK</sequence>
<dbReference type="AlphaFoldDB" id="A0A0R1VLM1"/>
<dbReference type="eggNOG" id="ENOG5030ASH">
    <property type="taxonomic scope" value="Bacteria"/>
</dbReference>
<protein>
    <submittedName>
        <fullName evidence="1">Uncharacterized protein</fullName>
    </submittedName>
</protein>
<organism evidence="1 2">
    <name type="scientific">Lactobacillus kitasatonis DSM 16761 = JCM 1039</name>
    <dbReference type="NCBI Taxonomy" id="1423767"/>
    <lineage>
        <taxon>Bacteria</taxon>
        <taxon>Bacillati</taxon>
        <taxon>Bacillota</taxon>
        <taxon>Bacilli</taxon>
        <taxon>Lactobacillales</taxon>
        <taxon>Lactobacillaceae</taxon>
        <taxon>Lactobacillus</taxon>
    </lineage>
</organism>
<dbReference type="OrthoDB" id="2299696at2"/>
<comment type="caution">
    <text evidence="1">The sequence shown here is derived from an EMBL/GenBank/DDBJ whole genome shotgun (WGS) entry which is preliminary data.</text>
</comment>
<accession>A0A0R1VLM1</accession>
<dbReference type="PATRIC" id="fig|1423767.3.peg.1723"/>
<dbReference type="EMBL" id="AZFU01000004">
    <property type="protein sequence ID" value="KRM06744.1"/>
    <property type="molecule type" value="Genomic_DNA"/>
</dbReference>
<evidence type="ECO:0000313" key="2">
    <source>
        <dbReference type="Proteomes" id="UP000051307"/>
    </source>
</evidence>
<gene>
    <name evidence="1" type="ORF">FC59_GL001662</name>
</gene>
<proteinExistence type="predicted"/>
<dbReference type="Proteomes" id="UP000051307">
    <property type="component" value="Unassembled WGS sequence"/>
</dbReference>
<dbReference type="RefSeq" id="WP_025014962.1">
    <property type="nucleotide sequence ID" value="NZ_AZFU01000004.1"/>
</dbReference>
<evidence type="ECO:0000313" key="1">
    <source>
        <dbReference type="EMBL" id="KRM06744.1"/>
    </source>
</evidence>